<comment type="caution">
    <text evidence="4">The sequence shown here is derived from an EMBL/GenBank/DDBJ whole genome shotgun (WGS) entry which is preliminary data.</text>
</comment>
<evidence type="ECO:0000256" key="1">
    <source>
        <dbReference type="ARBA" id="ARBA00006194"/>
    </source>
</evidence>
<organism evidence="4">
    <name type="scientific">Sesamum radiatum</name>
    <name type="common">Black benniseed</name>
    <dbReference type="NCBI Taxonomy" id="300843"/>
    <lineage>
        <taxon>Eukaryota</taxon>
        <taxon>Viridiplantae</taxon>
        <taxon>Streptophyta</taxon>
        <taxon>Embryophyta</taxon>
        <taxon>Tracheophyta</taxon>
        <taxon>Spermatophyta</taxon>
        <taxon>Magnoliopsida</taxon>
        <taxon>eudicotyledons</taxon>
        <taxon>Gunneridae</taxon>
        <taxon>Pentapetalae</taxon>
        <taxon>asterids</taxon>
        <taxon>lamiids</taxon>
        <taxon>Lamiales</taxon>
        <taxon>Pedaliaceae</taxon>
        <taxon>Sesamum</taxon>
    </lineage>
</organism>
<dbReference type="GO" id="GO:0006412">
    <property type="term" value="P:translation"/>
    <property type="evidence" value="ECO:0007669"/>
    <property type="project" value="InterPro"/>
</dbReference>
<accession>A0AAW2MH87</accession>
<comment type="similarity">
    <text evidence="1">Belongs to the universal ribosomal protein uS11 family.</text>
</comment>
<dbReference type="GO" id="GO:1990904">
    <property type="term" value="C:ribonucleoprotein complex"/>
    <property type="evidence" value="ECO:0007669"/>
    <property type="project" value="UniProtKB-KW"/>
</dbReference>
<gene>
    <name evidence="4" type="ORF">Sradi_4972900</name>
</gene>
<dbReference type="InterPro" id="IPR001971">
    <property type="entry name" value="Ribosomal_uS11"/>
</dbReference>
<keyword evidence="3" id="KW-0687">Ribonucleoprotein</keyword>
<name>A0AAW2MH87_SESRA</name>
<proteinExistence type="inferred from homology"/>
<reference evidence="4" key="1">
    <citation type="submission" date="2020-06" db="EMBL/GenBank/DDBJ databases">
        <authorList>
            <person name="Li T."/>
            <person name="Hu X."/>
            <person name="Zhang T."/>
            <person name="Song X."/>
            <person name="Zhang H."/>
            <person name="Dai N."/>
            <person name="Sheng W."/>
            <person name="Hou X."/>
            <person name="Wei L."/>
        </authorList>
    </citation>
    <scope>NUCLEOTIDE SEQUENCE</scope>
    <source>
        <strain evidence="4">G02</strain>
        <tissue evidence="4">Leaf</tissue>
    </source>
</reference>
<dbReference type="GO" id="GO:0005840">
    <property type="term" value="C:ribosome"/>
    <property type="evidence" value="ECO:0007669"/>
    <property type="project" value="UniProtKB-KW"/>
</dbReference>
<dbReference type="GO" id="GO:0003735">
    <property type="term" value="F:structural constituent of ribosome"/>
    <property type="evidence" value="ECO:0007669"/>
    <property type="project" value="InterPro"/>
</dbReference>
<dbReference type="EMBL" id="JACGWJ010000022">
    <property type="protein sequence ID" value="KAL0329862.1"/>
    <property type="molecule type" value="Genomic_DNA"/>
</dbReference>
<dbReference type="InterPro" id="IPR036967">
    <property type="entry name" value="Ribosomal_uS11_sf"/>
</dbReference>
<dbReference type="PANTHER" id="PTHR11759">
    <property type="entry name" value="40S RIBOSOMAL PROTEIN S14/30S RIBOSOMAL PROTEIN S11"/>
    <property type="match status" value="1"/>
</dbReference>
<evidence type="ECO:0000256" key="2">
    <source>
        <dbReference type="ARBA" id="ARBA00022980"/>
    </source>
</evidence>
<evidence type="ECO:0000313" key="4">
    <source>
        <dbReference type="EMBL" id="KAL0329862.1"/>
    </source>
</evidence>
<dbReference type="Pfam" id="PF00411">
    <property type="entry name" value="Ribosomal_S11"/>
    <property type="match status" value="1"/>
</dbReference>
<dbReference type="SUPFAM" id="SSF53137">
    <property type="entry name" value="Translational machinery components"/>
    <property type="match status" value="1"/>
</dbReference>
<sequence>MFQRTLFGSALRAGIYKQASRVDGSGVGRQFHAFSQIRKNAQPFSEMKVTYENHFCRRTWNLICDCCNLPAVPCDDRSVLKHNGLTKNSKLEAHLVSSILGNLGMKLGLVRGVENVSLPSALSLRSFIHSGKQAEVEAGGASRSVDYVQGILQERGPGLNGRTPLYQTQVESNADIVHIKLMRNNAFVTLTDSKGNKKIGVSAGKLAGKAGKLTRYSGEAAAEDIGRRVRQMKTRSVVVKVNGFTFFRRKKEAILSFKDGYSNMRGDTNPVVH</sequence>
<protein>
    <submittedName>
        <fullName evidence="4">Ribosomal protein S11, mitochondrial</fullName>
    </submittedName>
</protein>
<dbReference type="Gene3D" id="3.30.420.80">
    <property type="entry name" value="Ribosomal protein S11"/>
    <property type="match status" value="1"/>
</dbReference>
<dbReference type="AlphaFoldDB" id="A0AAW2MH87"/>
<keyword evidence="2 4" id="KW-0689">Ribosomal protein</keyword>
<reference evidence="4" key="2">
    <citation type="journal article" date="2024" name="Plant">
        <title>Genomic evolution and insights into agronomic trait innovations of Sesamum species.</title>
        <authorList>
            <person name="Miao H."/>
            <person name="Wang L."/>
            <person name="Qu L."/>
            <person name="Liu H."/>
            <person name="Sun Y."/>
            <person name="Le M."/>
            <person name="Wang Q."/>
            <person name="Wei S."/>
            <person name="Zheng Y."/>
            <person name="Lin W."/>
            <person name="Duan Y."/>
            <person name="Cao H."/>
            <person name="Xiong S."/>
            <person name="Wang X."/>
            <person name="Wei L."/>
            <person name="Li C."/>
            <person name="Ma Q."/>
            <person name="Ju M."/>
            <person name="Zhao R."/>
            <person name="Li G."/>
            <person name="Mu C."/>
            <person name="Tian Q."/>
            <person name="Mei H."/>
            <person name="Zhang T."/>
            <person name="Gao T."/>
            <person name="Zhang H."/>
        </authorList>
    </citation>
    <scope>NUCLEOTIDE SEQUENCE</scope>
    <source>
        <strain evidence="4">G02</strain>
    </source>
</reference>
<evidence type="ECO:0000256" key="3">
    <source>
        <dbReference type="ARBA" id="ARBA00023274"/>
    </source>
</evidence>